<evidence type="ECO:0000259" key="2">
    <source>
        <dbReference type="PROSITE" id="PS50076"/>
    </source>
</evidence>
<dbReference type="InterPro" id="IPR052763">
    <property type="entry name" value="DnaJ_C4"/>
</dbReference>
<dbReference type="SMART" id="SM00271">
    <property type="entry name" value="DnaJ"/>
    <property type="match status" value="1"/>
</dbReference>
<dbReference type="Gene3D" id="1.10.287.110">
    <property type="entry name" value="DnaJ domain"/>
    <property type="match status" value="1"/>
</dbReference>
<accession>A0AAN8PR97</accession>
<evidence type="ECO:0000313" key="4">
    <source>
        <dbReference type="Proteomes" id="UP001347796"/>
    </source>
</evidence>
<dbReference type="PROSITE" id="PS50076">
    <property type="entry name" value="DNAJ_2"/>
    <property type="match status" value="1"/>
</dbReference>
<sequence length="222" mass="25864">MKIFSAVSFENRLRFLTPYVIHAARSYCSRTHYQVLGVNKNATTDDIKTAFIQQSKKVHPDINKNDPKTHEKFVRLNEAYQVLSQDDSRLDYDNSLVISKYGGQSPGVPPHRYYNQRQEEYYANMHYKAHNQPFEQGQLRKAYPTSVVLCGIILWIVVGSITQFFVIRGTARRHIAQLDEHSRKNVAILKDLEKNAAHKRKMLREQAEKWNAEELDIKKVDT</sequence>
<keyword evidence="4" id="KW-1185">Reference proteome</keyword>
<name>A0AAN8PR97_PATCE</name>
<proteinExistence type="predicted"/>
<reference evidence="3 4" key="1">
    <citation type="submission" date="2024-01" db="EMBL/GenBank/DDBJ databases">
        <title>The genome of the rayed Mediterranean limpet Patella caerulea (Linnaeus, 1758).</title>
        <authorList>
            <person name="Anh-Thu Weber A."/>
            <person name="Halstead-Nussloch G."/>
        </authorList>
    </citation>
    <scope>NUCLEOTIDE SEQUENCE [LARGE SCALE GENOMIC DNA]</scope>
    <source>
        <strain evidence="3">AATW-2023a</strain>
        <tissue evidence="3">Whole specimen</tissue>
    </source>
</reference>
<dbReference type="PANTHER" id="PTHR44825">
    <property type="match status" value="1"/>
</dbReference>
<dbReference type="InterPro" id="IPR001623">
    <property type="entry name" value="DnaJ_domain"/>
</dbReference>
<keyword evidence="1" id="KW-1133">Transmembrane helix</keyword>
<keyword evidence="1" id="KW-0812">Transmembrane</keyword>
<evidence type="ECO:0000313" key="3">
    <source>
        <dbReference type="EMBL" id="KAK6182442.1"/>
    </source>
</evidence>
<feature type="domain" description="J" evidence="2">
    <location>
        <begin position="31"/>
        <end position="96"/>
    </location>
</feature>
<dbReference type="Pfam" id="PF00226">
    <property type="entry name" value="DnaJ"/>
    <property type="match status" value="1"/>
</dbReference>
<dbReference type="SUPFAM" id="SSF46565">
    <property type="entry name" value="Chaperone J-domain"/>
    <property type="match status" value="1"/>
</dbReference>
<organism evidence="3 4">
    <name type="scientific">Patella caerulea</name>
    <name type="common">Rayed Mediterranean limpet</name>
    <dbReference type="NCBI Taxonomy" id="87958"/>
    <lineage>
        <taxon>Eukaryota</taxon>
        <taxon>Metazoa</taxon>
        <taxon>Spiralia</taxon>
        <taxon>Lophotrochozoa</taxon>
        <taxon>Mollusca</taxon>
        <taxon>Gastropoda</taxon>
        <taxon>Patellogastropoda</taxon>
        <taxon>Patelloidea</taxon>
        <taxon>Patellidae</taxon>
        <taxon>Patella</taxon>
    </lineage>
</organism>
<dbReference type="PRINTS" id="PR00625">
    <property type="entry name" value="JDOMAIN"/>
</dbReference>
<comment type="caution">
    <text evidence="3">The sequence shown here is derived from an EMBL/GenBank/DDBJ whole genome shotgun (WGS) entry which is preliminary data.</text>
</comment>
<feature type="transmembrane region" description="Helical" evidence="1">
    <location>
        <begin position="142"/>
        <end position="167"/>
    </location>
</feature>
<dbReference type="InterPro" id="IPR036869">
    <property type="entry name" value="J_dom_sf"/>
</dbReference>
<dbReference type="PANTHER" id="PTHR44825:SF1">
    <property type="entry name" value="DNAJ HOMOLOG SUBFAMILY C MEMBER 4"/>
    <property type="match status" value="1"/>
</dbReference>
<keyword evidence="1" id="KW-0472">Membrane</keyword>
<dbReference type="CDD" id="cd06257">
    <property type="entry name" value="DnaJ"/>
    <property type="match status" value="1"/>
</dbReference>
<evidence type="ECO:0000256" key="1">
    <source>
        <dbReference type="SAM" id="Phobius"/>
    </source>
</evidence>
<protein>
    <recommendedName>
        <fullName evidence="2">J domain-containing protein</fullName>
    </recommendedName>
</protein>
<dbReference type="Proteomes" id="UP001347796">
    <property type="component" value="Unassembled WGS sequence"/>
</dbReference>
<dbReference type="AlphaFoldDB" id="A0AAN8PR97"/>
<dbReference type="EMBL" id="JAZGQO010000007">
    <property type="protein sequence ID" value="KAK6182442.1"/>
    <property type="molecule type" value="Genomic_DNA"/>
</dbReference>
<gene>
    <name evidence="3" type="ORF">SNE40_010135</name>
</gene>